<evidence type="ECO:0000313" key="2">
    <source>
        <dbReference type="Proteomes" id="UP000001631"/>
    </source>
</evidence>
<organism evidence="1 2">
    <name type="scientific">Ajellomyces capsulatus (strain G186AR / H82 / ATCC MYA-2454 / RMSCC 2432)</name>
    <name type="common">Darling's disease fungus</name>
    <name type="synonym">Histoplasma capsulatum</name>
    <dbReference type="NCBI Taxonomy" id="447093"/>
    <lineage>
        <taxon>Eukaryota</taxon>
        <taxon>Fungi</taxon>
        <taxon>Dikarya</taxon>
        <taxon>Ascomycota</taxon>
        <taxon>Pezizomycotina</taxon>
        <taxon>Eurotiomycetes</taxon>
        <taxon>Eurotiomycetidae</taxon>
        <taxon>Onygenales</taxon>
        <taxon>Ajellomycetaceae</taxon>
        <taxon>Histoplasma</taxon>
    </lineage>
</organism>
<protein>
    <submittedName>
        <fullName evidence="1">Uncharacterized protein</fullName>
    </submittedName>
</protein>
<dbReference type="InParanoid" id="C0NJF9"/>
<name>C0NJF9_AJECG</name>
<dbReference type="GeneID" id="69036305"/>
<sequence>MEPNIYRTISDNNRENLSRVPGWFCFDFTLHGLRGLNTAKSISKALYGLSYLAGGARLLGVHHSHGKKALQLGEDNTGAGPNVLNIARTKVLSKHGEAEKILLIEKRGHEEITHIAPLVTWTLFTPADNLVHQLTLAHLIHEARNRRVKRQFVLKVRPSLLLVQLHVVVYAESMGIHLTNSKC</sequence>
<dbReference type="AlphaFoldDB" id="C0NJF9"/>
<dbReference type="VEuPathDB" id="FungiDB:I7I50_06857"/>
<accession>C0NJF9</accession>
<dbReference type="HOGENOM" id="CLU_1474765_0_0_1"/>
<dbReference type="RefSeq" id="XP_045288481.1">
    <property type="nucleotide sequence ID" value="XM_045430338.1"/>
</dbReference>
<dbReference type="EMBL" id="GG663366">
    <property type="protein sequence ID" value="EEH08000.1"/>
    <property type="molecule type" value="Genomic_DNA"/>
</dbReference>
<gene>
    <name evidence="1" type="ORF">HCBG_03289</name>
</gene>
<dbReference type="Proteomes" id="UP000001631">
    <property type="component" value="Unassembled WGS sequence"/>
</dbReference>
<proteinExistence type="predicted"/>
<reference evidence="1" key="1">
    <citation type="submission" date="2009-02" db="EMBL/GenBank/DDBJ databases">
        <title>The Genome Sequence of Ajellomyces capsulatus strain G186AR.</title>
        <authorList>
            <consortium name="The Broad Institute Genome Sequencing Platform"/>
            <person name="Champion M."/>
            <person name="Cuomo C."/>
            <person name="Ma L.-J."/>
            <person name="Henn M.R."/>
            <person name="Sil A."/>
            <person name="Goldman B."/>
            <person name="Young S.K."/>
            <person name="Kodira C.D."/>
            <person name="Zeng Q."/>
            <person name="Koehrsen M."/>
            <person name="Alvarado L."/>
            <person name="Berlin A."/>
            <person name="Borenstein D."/>
            <person name="Chen Z."/>
            <person name="Engels R."/>
            <person name="Freedman E."/>
            <person name="Gellesch M."/>
            <person name="Goldberg J."/>
            <person name="Griggs A."/>
            <person name="Gujja S."/>
            <person name="Heiman D."/>
            <person name="Hepburn T."/>
            <person name="Howarth C."/>
            <person name="Jen D."/>
            <person name="Larson L."/>
            <person name="Lewis B."/>
            <person name="Mehta T."/>
            <person name="Park D."/>
            <person name="Pearson M."/>
            <person name="Roberts A."/>
            <person name="Saif S."/>
            <person name="Shea T."/>
            <person name="Shenoy N."/>
            <person name="Sisk P."/>
            <person name="Stolte C."/>
            <person name="Sykes S."/>
            <person name="Walk T."/>
            <person name="White J."/>
            <person name="Yandava C."/>
            <person name="Klein B."/>
            <person name="McEwen J.G."/>
            <person name="Puccia R."/>
            <person name="Goldman G.H."/>
            <person name="Felipe M.S."/>
            <person name="Nino-Vega G."/>
            <person name="San-Blas G."/>
            <person name="Taylor J."/>
            <person name="Mendoza L."/>
            <person name="Galagan J."/>
            <person name="Nusbaum C."/>
            <person name="Birren B."/>
        </authorList>
    </citation>
    <scope>NUCLEOTIDE SEQUENCE</scope>
    <source>
        <strain evidence="1">G186AR</strain>
    </source>
</reference>
<keyword evidence="2" id="KW-1185">Reference proteome</keyword>
<evidence type="ECO:0000313" key="1">
    <source>
        <dbReference type="EMBL" id="EEH08000.1"/>
    </source>
</evidence>